<dbReference type="OMA" id="KSIFGMR"/>
<evidence type="ECO:0000313" key="3">
    <source>
        <dbReference type="EMBL" id="KEQ92515.1"/>
    </source>
</evidence>
<dbReference type="EMBL" id="KL584770">
    <property type="protein sequence ID" value="KEQ92515.1"/>
    <property type="molecule type" value="Genomic_DNA"/>
</dbReference>
<dbReference type="RefSeq" id="XP_013340954.1">
    <property type="nucleotide sequence ID" value="XM_013485500.1"/>
</dbReference>
<reference evidence="3 4" key="1">
    <citation type="journal article" date="2014" name="BMC Genomics">
        <title>Genome sequencing of four Aureobasidium pullulans varieties: biotechnological potential, stress tolerance, and description of new species.</title>
        <authorList>
            <person name="Gostin Ar C."/>
            <person name="Ohm R.A."/>
            <person name="Kogej T."/>
            <person name="Sonjak S."/>
            <person name="Turk M."/>
            <person name="Zajc J."/>
            <person name="Zalar P."/>
            <person name="Grube M."/>
            <person name="Sun H."/>
            <person name="Han J."/>
            <person name="Sharma A."/>
            <person name="Chiniquy J."/>
            <person name="Ngan C.Y."/>
            <person name="Lipzen A."/>
            <person name="Barry K."/>
            <person name="Grigoriev I.V."/>
            <person name="Gunde-Cimerman N."/>
        </authorList>
    </citation>
    <scope>NUCLEOTIDE SEQUENCE [LARGE SCALE GENOMIC DNA]</scope>
    <source>
        <strain evidence="3 4">EXF-2481</strain>
    </source>
</reference>
<evidence type="ECO:0000313" key="4">
    <source>
        <dbReference type="Proteomes" id="UP000030641"/>
    </source>
</evidence>
<keyword evidence="1" id="KW-0472">Membrane</keyword>
<dbReference type="Proteomes" id="UP000030641">
    <property type="component" value="Unassembled WGS sequence"/>
</dbReference>
<keyword evidence="4" id="KW-1185">Reference proteome</keyword>
<protein>
    <recommendedName>
        <fullName evidence="2">Distal membrane-arm assembly complex protein 1-like domain-containing protein</fullName>
    </recommendedName>
</protein>
<feature type="transmembrane region" description="Helical" evidence="1">
    <location>
        <begin position="79"/>
        <end position="98"/>
    </location>
</feature>
<accession>A0A074Y472</accession>
<dbReference type="PANTHER" id="PTHR28048:SF1">
    <property type="entry name" value="ACR195WP"/>
    <property type="match status" value="1"/>
</dbReference>
<dbReference type="AlphaFoldDB" id="A0A074Y472"/>
<proteinExistence type="predicted"/>
<organism evidence="3 4">
    <name type="scientific">Aureobasidium subglaciale (strain EXF-2481)</name>
    <name type="common">Aureobasidium pullulans var. subglaciale</name>
    <dbReference type="NCBI Taxonomy" id="1043005"/>
    <lineage>
        <taxon>Eukaryota</taxon>
        <taxon>Fungi</taxon>
        <taxon>Dikarya</taxon>
        <taxon>Ascomycota</taxon>
        <taxon>Pezizomycotina</taxon>
        <taxon>Dothideomycetes</taxon>
        <taxon>Dothideomycetidae</taxon>
        <taxon>Dothideales</taxon>
        <taxon>Saccotheciaceae</taxon>
        <taxon>Aureobasidium</taxon>
    </lineage>
</organism>
<dbReference type="HOGENOM" id="CLU_159478_0_0_1"/>
<keyword evidence="1" id="KW-1133">Transmembrane helix</keyword>
<dbReference type="InterPro" id="IPR053092">
    <property type="entry name" value="Mitochondrial_unc_protein"/>
</dbReference>
<evidence type="ECO:0000259" key="2">
    <source>
        <dbReference type="Pfam" id="PF15055"/>
    </source>
</evidence>
<name>A0A074Y472_AURSE</name>
<dbReference type="OrthoDB" id="6604875at2759"/>
<keyword evidence="1" id="KW-0812">Transmembrane</keyword>
<feature type="domain" description="Distal membrane-arm assembly complex protein 1-like" evidence="2">
    <location>
        <begin position="35"/>
        <end position="80"/>
    </location>
</feature>
<dbReference type="GeneID" id="25364582"/>
<dbReference type="InterPro" id="IPR028036">
    <property type="entry name" value="DMAC1-like_dom"/>
</dbReference>
<dbReference type="Pfam" id="PF15055">
    <property type="entry name" value="DMAC1_Dmo2"/>
    <property type="match status" value="1"/>
</dbReference>
<evidence type="ECO:0000256" key="1">
    <source>
        <dbReference type="SAM" id="Phobius"/>
    </source>
</evidence>
<dbReference type="PANTHER" id="PTHR28048">
    <property type="entry name" value="ACR195WP"/>
    <property type="match status" value="1"/>
</dbReference>
<gene>
    <name evidence="3" type="ORF">AUEXF2481DRAFT_32107</name>
</gene>
<sequence>MSRPQDSDLYKTLESRDHAPEPLKKVLAREQADYDCLSCRVMGATAFTALGTYTYWSGHRELRTREVEIMRSGSKLTMAARRLGITGLSGMLIGLGLWRGFM</sequence>
<dbReference type="InParanoid" id="A0A074Y472"/>